<evidence type="ECO:0000256" key="15">
    <source>
        <dbReference type="ARBA" id="ARBA00023128"/>
    </source>
</evidence>
<comment type="function">
    <text evidence="18">Component of the cytochrome c oxidase, the last enzyme in the mitochondrial electron transport chain which drives oxidative phosphorylation. The respiratory chain contains 3 multisubunit complexes succinate dehydrogenase (complex II, CII), ubiquinol-cytochrome c oxidoreductase (cytochrome b-c1 complex, complex III, CIII) and cytochrome c oxidase (complex IV, CIV), that cooperate to transfer electrons derived from NADH and succinate to molecular oxygen, creating an electrochemical gradient over the inner membrane that drives transmembrane transport and the ATP synthase. Cytochrome c oxidase is the component of the respiratory chain that catalyzes the reduction of oxygen to water. Electrons originating from reduced cytochrome c in the intermembrane space (IMS) are transferred via the dinuclear copper A center (CU(A)) of subunit 2 and heme A of subunit 1 to the active site in subunit 1, a binuclear center (BNC) formed by heme A3 and copper B (CU(B)). The BNC reduces molecular oxygen to 2 water molecules using 4 electrons from cytochrome c in the IMS and 4 protons from the mitochondrial matrix.</text>
</comment>
<dbReference type="SUPFAM" id="SSF81464">
    <property type="entry name" value="Cytochrome c oxidase subunit II-like, transmembrane region"/>
    <property type="match status" value="1"/>
</dbReference>
<proteinExistence type="inferred from homology"/>
<comment type="subunit">
    <text evidence="3">Component of the cytochrome c oxidase (complex IV, CIV), a multisubunit enzyme composed of a catalytic core of 3 subunits and several supernumerary subunits. The complex exists as a monomer or a dimer and forms supercomplexes (SCs) in the inner mitochondrial membrane with ubiquinol-cytochrome c oxidoreductase (cytochrome b-c1 complex, complex III, CIII).</text>
</comment>
<keyword evidence="13 19" id="KW-1133">Transmembrane helix</keyword>
<comment type="similarity">
    <text evidence="2 18">Belongs to the cytochrome c oxidase subunit 2 family.</text>
</comment>
<keyword evidence="7 18" id="KW-0812">Transmembrane</keyword>
<evidence type="ECO:0000256" key="8">
    <source>
        <dbReference type="ARBA" id="ARBA00022723"/>
    </source>
</evidence>
<evidence type="ECO:0000256" key="18">
    <source>
        <dbReference type="RuleBase" id="RU000457"/>
    </source>
</evidence>
<dbReference type="GO" id="GO:0042773">
    <property type="term" value="P:ATP synthesis coupled electron transport"/>
    <property type="evidence" value="ECO:0007669"/>
    <property type="project" value="TreeGrafter"/>
</dbReference>
<dbReference type="InterPro" id="IPR045187">
    <property type="entry name" value="CcO_II"/>
</dbReference>
<accession>A0A075X8E5</accession>
<keyword evidence="6 18" id="KW-0679">Respiratory chain</keyword>
<dbReference type="PANTHER" id="PTHR22888:SF9">
    <property type="entry name" value="CYTOCHROME C OXIDASE SUBUNIT 2"/>
    <property type="match status" value="1"/>
</dbReference>
<comment type="cofactor">
    <cofactor evidence="18">
        <name>Cu cation</name>
        <dbReference type="ChEBI" id="CHEBI:23378"/>
    </cofactor>
    <text evidence="18">Binds a copper A center.</text>
</comment>
<evidence type="ECO:0000256" key="14">
    <source>
        <dbReference type="ARBA" id="ARBA00023008"/>
    </source>
</evidence>
<evidence type="ECO:0000259" key="20">
    <source>
        <dbReference type="PROSITE" id="PS50857"/>
    </source>
</evidence>
<dbReference type="InterPro" id="IPR002429">
    <property type="entry name" value="CcO_II-like_C"/>
</dbReference>
<keyword evidence="14 18" id="KW-0186">Copper</keyword>
<keyword evidence="10" id="KW-0460">Magnesium</keyword>
<dbReference type="PROSITE" id="PS00078">
    <property type="entry name" value="COX2"/>
    <property type="match status" value="1"/>
</dbReference>
<evidence type="ECO:0000256" key="19">
    <source>
        <dbReference type="SAM" id="Phobius"/>
    </source>
</evidence>
<dbReference type="PANTHER" id="PTHR22888">
    <property type="entry name" value="CYTOCHROME C OXIDASE, SUBUNIT II"/>
    <property type="match status" value="1"/>
</dbReference>
<keyword evidence="8 18" id="KW-0479">Metal-binding</keyword>
<evidence type="ECO:0000313" key="22">
    <source>
        <dbReference type="EMBL" id="AIH15671.1"/>
    </source>
</evidence>
<organism evidence="22">
    <name type="scientific">Tetranychus malaysiensis</name>
    <name type="common">Spider mite</name>
    <dbReference type="NCBI Taxonomy" id="1215688"/>
    <lineage>
        <taxon>Eukaryota</taxon>
        <taxon>Metazoa</taxon>
        <taxon>Ecdysozoa</taxon>
        <taxon>Arthropoda</taxon>
        <taxon>Chelicerata</taxon>
        <taxon>Arachnida</taxon>
        <taxon>Acari</taxon>
        <taxon>Acariformes</taxon>
        <taxon>Trombidiformes</taxon>
        <taxon>Prostigmata</taxon>
        <taxon>Eleutherengona</taxon>
        <taxon>Raphignathae</taxon>
        <taxon>Tetranychoidea</taxon>
        <taxon>Tetranychidae</taxon>
        <taxon>Tetranychus</taxon>
    </lineage>
</organism>
<dbReference type="SUPFAM" id="SSF49503">
    <property type="entry name" value="Cupredoxins"/>
    <property type="match status" value="1"/>
</dbReference>
<dbReference type="GO" id="GO:0005507">
    <property type="term" value="F:copper ion binding"/>
    <property type="evidence" value="ECO:0007669"/>
    <property type="project" value="InterPro"/>
</dbReference>
<dbReference type="PRINTS" id="PR01166">
    <property type="entry name" value="CYCOXIDASEII"/>
</dbReference>
<comment type="subcellular location">
    <subcellularLocation>
        <location evidence="1 18">Mitochondrion inner membrane</location>
        <topology evidence="1 18">Multi-pass membrane protein</topology>
    </subcellularLocation>
</comment>
<dbReference type="Gene3D" id="1.10.287.90">
    <property type="match status" value="1"/>
</dbReference>
<evidence type="ECO:0000256" key="10">
    <source>
        <dbReference type="ARBA" id="ARBA00022842"/>
    </source>
</evidence>
<dbReference type="PROSITE" id="PS50857">
    <property type="entry name" value="COX2_CUA"/>
    <property type="match status" value="1"/>
</dbReference>
<evidence type="ECO:0000256" key="2">
    <source>
        <dbReference type="ARBA" id="ARBA00007866"/>
    </source>
</evidence>
<keyword evidence="5 18" id="KW-0813">Transport</keyword>
<dbReference type="RefSeq" id="YP_009051510.1">
    <property type="nucleotide sequence ID" value="NC_024678.1"/>
</dbReference>
<keyword evidence="15 18" id="KW-0496">Mitochondrion</keyword>
<protein>
    <recommendedName>
        <fullName evidence="4 18">Cytochrome c oxidase subunit 2</fullName>
    </recommendedName>
</protein>
<evidence type="ECO:0000256" key="12">
    <source>
        <dbReference type="ARBA" id="ARBA00022982"/>
    </source>
</evidence>
<dbReference type="InterPro" id="IPR011759">
    <property type="entry name" value="Cyt_c_oxidase_su2_TM_dom"/>
</dbReference>
<dbReference type="Pfam" id="PF02790">
    <property type="entry name" value="COX2_TM"/>
    <property type="match status" value="1"/>
</dbReference>
<dbReference type="Pfam" id="PF00116">
    <property type="entry name" value="COX2"/>
    <property type="match status" value="1"/>
</dbReference>
<evidence type="ECO:0000259" key="21">
    <source>
        <dbReference type="PROSITE" id="PS50999"/>
    </source>
</evidence>
<dbReference type="InterPro" id="IPR008972">
    <property type="entry name" value="Cupredoxin"/>
</dbReference>
<dbReference type="GeneID" id="20006202"/>
<evidence type="ECO:0000256" key="4">
    <source>
        <dbReference type="ARBA" id="ARBA00015946"/>
    </source>
</evidence>
<comment type="catalytic activity">
    <reaction evidence="17">
        <text>4 Fe(II)-[cytochrome c] + O2 + 8 H(+)(in) = 4 Fe(III)-[cytochrome c] + 2 H2O + 4 H(+)(out)</text>
        <dbReference type="Rhea" id="RHEA:11436"/>
        <dbReference type="Rhea" id="RHEA-COMP:10350"/>
        <dbReference type="Rhea" id="RHEA-COMP:14399"/>
        <dbReference type="ChEBI" id="CHEBI:15377"/>
        <dbReference type="ChEBI" id="CHEBI:15378"/>
        <dbReference type="ChEBI" id="CHEBI:15379"/>
        <dbReference type="ChEBI" id="CHEBI:29033"/>
        <dbReference type="ChEBI" id="CHEBI:29034"/>
        <dbReference type="EC" id="7.1.1.9"/>
    </reaction>
    <physiologicalReaction direction="left-to-right" evidence="17">
        <dbReference type="Rhea" id="RHEA:11437"/>
    </physiologicalReaction>
</comment>
<feature type="transmembrane region" description="Helical" evidence="19">
    <location>
        <begin position="65"/>
        <end position="87"/>
    </location>
</feature>
<evidence type="ECO:0000256" key="3">
    <source>
        <dbReference type="ARBA" id="ARBA00011164"/>
    </source>
</evidence>
<gene>
    <name evidence="22" type="primary">COX2</name>
</gene>
<evidence type="ECO:0000256" key="9">
    <source>
        <dbReference type="ARBA" id="ARBA00022792"/>
    </source>
</evidence>
<dbReference type="InterPro" id="IPR036257">
    <property type="entry name" value="Cyt_c_oxidase_su2_TM_sf"/>
</dbReference>
<evidence type="ECO:0000256" key="5">
    <source>
        <dbReference type="ARBA" id="ARBA00022448"/>
    </source>
</evidence>
<evidence type="ECO:0000256" key="16">
    <source>
        <dbReference type="ARBA" id="ARBA00023136"/>
    </source>
</evidence>
<dbReference type="Gene3D" id="2.60.40.420">
    <property type="entry name" value="Cupredoxins - blue copper proteins"/>
    <property type="match status" value="1"/>
</dbReference>
<keyword evidence="9 18" id="KW-0999">Mitochondrion inner membrane</keyword>
<dbReference type="EMBL" id="KJ729019">
    <property type="protein sequence ID" value="AIH15671.1"/>
    <property type="molecule type" value="Genomic_DNA"/>
</dbReference>
<geneLocation type="mitochondrion" evidence="22"/>
<evidence type="ECO:0000256" key="1">
    <source>
        <dbReference type="ARBA" id="ARBA00004448"/>
    </source>
</evidence>
<dbReference type="GO" id="GO:0005743">
    <property type="term" value="C:mitochondrial inner membrane"/>
    <property type="evidence" value="ECO:0007669"/>
    <property type="project" value="UniProtKB-SubCell"/>
</dbReference>
<evidence type="ECO:0000256" key="13">
    <source>
        <dbReference type="ARBA" id="ARBA00022989"/>
    </source>
</evidence>
<sequence length="213" mass="24820">MTNMNSLWMQSFNNFIMKNMDMFNCSITNLIIFLSVFLSVLIFFCLLNLNSMVFCNESNELELFWTIIPALIIMIISLPSMFLLYCYEENKFTFLDVKVMGNQWYWTYEYPNFVLIESYIKSSNIIRCLNTNNSLLIPSNKFIRLLLSSNDVLHSWSVPSLMSKMDAVPGRLNMIFLNCNKSMLLKGQCSEICGINHSFMPISVMSLNLNKFK</sequence>
<feature type="domain" description="Cytochrome oxidase subunit II transmembrane region profile" evidence="21">
    <location>
        <begin position="1"/>
        <end position="91"/>
    </location>
</feature>
<evidence type="ECO:0000256" key="6">
    <source>
        <dbReference type="ARBA" id="ARBA00022660"/>
    </source>
</evidence>
<dbReference type="InterPro" id="IPR001505">
    <property type="entry name" value="Copper_CuA"/>
</dbReference>
<name>A0A075X8E5_TETML</name>
<feature type="domain" description="Cytochrome oxidase subunit II copper A binding" evidence="20">
    <location>
        <begin position="92"/>
        <end position="213"/>
    </location>
</feature>
<keyword evidence="16 18" id="KW-0472">Membrane</keyword>
<keyword evidence="12 18" id="KW-0249">Electron transport</keyword>
<evidence type="ECO:0000256" key="11">
    <source>
        <dbReference type="ARBA" id="ARBA00022967"/>
    </source>
</evidence>
<dbReference type="AlphaFoldDB" id="A0A075X8E5"/>
<dbReference type="CTD" id="4513"/>
<reference evidence="22" key="1">
    <citation type="journal article" date="2014" name="PLoS ONE">
        <title>The complete mitochondrial genomes of six species of tetranychus provide insights into the phylogeny and evolution of spider mites.</title>
        <authorList>
            <person name="Chen D.S."/>
            <person name="Jin P.Y."/>
            <person name="Zhang K.J."/>
            <person name="Ding X.L."/>
            <person name="Yang S.X."/>
            <person name="Ju J.F."/>
            <person name="Zhao J.Y."/>
            <person name="Hong X.Y."/>
        </authorList>
    </citation>
    <scope>NUCLEOTIDE SEQUENCE</scope>
</reference>
<keyword evidence="11" id="KW-1278">Translocase</keyword>
<dbReference type="GO" id="GO:0004129">
    <property type="term" value="F:cytochrome-c oxidase activity"/>
    <property type="evidence" value="ECO:0007669"/>
    <property type="project" value="UniProtKB-EC"/>
</dbReference>
<evidence type="ECO:0000256" key="7">
    <source>
        <dbReference type="ARBA" id="ARBA00022692"/>
    </source>
</evidence>
<dbReference type="PROSITE" id="PS50999">
    <property type="entry name" value="COX2_TM"/>
    <property type="match status" value="1"/>
</dbReference>
<evidence type="ECO:0000256" key="17">
    <source>
        <dbReference type="ARBA" id="ARBA00049512"/>
    </source>
</evidence>